<proteinExistence type="predicted"/>
<accession>A0A0F9BPI0</accession>
<feature type="non-terminal residue" evidence="1">
    <location>
        <position position="1"/>
    </location>
</feature>
<dbReference type="AlphaFoldDB" id="A0A0F9BPI0"/>
<name>A0A0F9BPI0_9ZZZZ</name>
<protein>
    <submittedName>
        <fullName evidence="1">Uncharacterized protein</fullName>
    </submittedName>
</protein>
<dbReference type="EMBL" id="LAZR01036836">
    <property type="protein sequence ID" value="KKL23804.1"/>
    <property type="molecule type" value="Genomic_DNA"/>
</dbReference>
<comment type="caution">
    <text evidence="1">The sequence shown here is derived from an EMBL/GenBank/DDBJ whole genome shotgun (WGS) entry which is preliminary data.</text>
</comment>
<gene>
    <name evidence="1" type="ORF">LCGC14_2421700</name>
</gene>
<organism evidence="1">
    <name type="scientific">marine sediment metagenome</name>
    <dbReference type="NCBI Taxonomy" id="412755"/>
    <lineage>
        <taxon>unclassified sequences</taxon>
        <taxon>metagenomes</taxon>
        <taxon>ecological metagenomes</taxon>
    </lineage>
</organism>
<reference evidence="1" key="1">
    <citation type="journal article" date="2015" name="Nature">
        <title>Complex archaea that bridge the gap between prokaryotes and eukaryotes.</title>
        <authorList>
            <person name="Spang A."/>
            <person name="Saw J.H."/>
            <person name="Jorgensen S.L."/>
            <person name="Zaremba-Niedzwiedzka K."/>
            <person name="Martijn J."/>
            <person name="Lind A.E."/>
            <person name="van Eijk R."/>
            <person name="Schleper C."/>
            <person name="Guy L."/>
            <person name="Ettema T.J."/>
        </authorList>
    </citation>
    <scope>NUCLEOTIDE SEQUENCE</scope>
</reference>
<sequence length="67" mass="7198">VFDVTDIVADIYDANANYGFMIKMTAAGDNVGGNGVTDRIVVRSSESTKGPRLVVDYQYNGVLIPLT</sequence>
<evidence type="ECO:0000313" key="1">
    <source>
        <dbReference type="EMBL" id="KKL23804.1"/>
    </source>
</evidence>